<evidence type="ECO:0000256" key="1">
    <source>
        <dbReference type="ARBA" id="ARBA00004141"/>
    </source>
</evidence>
<protein>
    <recommendedName>
        <fullName evidence="9">Chloride channel protein</fullName>
    </recommendedName>
</protein>
<keyword evidence="8" id="KW-0129">CBS domain</keyword>
<dbReference type="InterPro" id="IPR000644">
    <property type="entry name" value="CBS_dom"/>
</dbReference>
<dbReference type="PRINTS" id="PR00762">
    <property type="entry name" value="CLCHANNEL"/>
</dbReference>
<evidence type="ECO:0000256" key="10">
    <source>
        <dbReference type="SAM" id="MobiDB-lite"/>
    </source>
</evidence>
<feature type="transmembrane region" description="Helical" evidence="9">
    <location>
        <begin position="283"/>
        <end position="304"/>
    </location>
</feature>
<dbReference type="GO" id="GO:0005886">
    <property type="term" value="C:plasma membrane"/>
    <property type="evidence" value="ECO:0007669"/>
    <property type="project" value="TreeGrafter"/>
</dbReference>
<dbReference type="CDD" id="cd03684">
    <property type="entry name" value="ClC_3_like"/>
    <property type="match status" value="1"/>
</dbReference>
<dbReference type="GO" id="GO:0005247">
    <property type="term" value="F:voltage-gated chloride channel activity"/>
    <property type="evidence" value="ECO:0007669"/>
    <property type="project" value="TreeGrafter"/>
</dbReference>
<evidence type="ECO:0000256" key="8">
    <source>
        <dbReference type="PROSITE-ProRule" id="PRU00703"/>
    </source>
</evidence>
<evidence type="ECO:0000256" key="7">
    <source>
        <dbReference type="ARBA" id="ARBA00023214"/>
    </source>
</evidence>
<evidence type="ECO:0000256" key="6">
    <source>
        <dbReference type="ARBA" id="ARBA00023136"/>
    </source>
</evidence>
<comment type="caution">
    <text evidence="12">The sequence shown here is derived from an EMBL/GenBank/DDBJ whole genome shotgun (WGS) entry which is preliminary data.</text>
</comment>
<dbReference type="PANTHER" id="PTHR45711">
    <property type="entry name" value="CHLORIDE CHANNEL PROTEIN"/>
    <property type="match status" value="1"/>
</dbReference>
<sequence length="777" mass="84725">MTWPEGFHHSDIGPANPSHPYLSFSIPHARHHSLGVDTTTTTLPMVSPRPTGQLRHGLATLSHYVFFDLHLYLLLGIALGVIASFIDISYEWLNDFREGYCQIGFYLNQRYCCWAEKSYASCAGWVPWSQALGIQSTVGGWLYHYLVYIVSGICLAGASSMLVIHYAPYASRSGIPEIKAILGGTRLPGFLGFRTLVVKVLGTILAVASGLCVGKEGPLVHIASCCGHVMTRGLHKFRASETKFQEVISVASAAGISVAFGAPIGGVLFSLEELSYYFPSKTMWRSFFCAMVASMMLKFMNPFRTGKLVAFQVTYDRAWHGFELGFFVLLGVLGGLLGAAIIRLNLHLMTVRQRPWVRAHPLREVLLIAAVTSVINFLNILLRVDTVELVSNLFTECEDMGYEGICDPGRVGRTVALLTGAAVLKTLMTAATYGIAVPGGILMPAMAIGACTGRAVGILVQVWHRAFPALAIFRACAPDVPCVTPGVYALVGAAATLAGVTRMTITTVVVVFELTGALIYVLPIMVSVMVSKWVGDAFGRDGIFDGLIKFYGYPYLGPKVGYHHEVLAQDVMTRMSDLALISTTAATNTLDGLRDFIDHNTHTGFPIVKSHDTLMLVGWVNRTRLAAALERAVTVGSQPGDAVAYFGTDVALERPVSTRYVDLQSWTDPTPITMSPLTPMFLIVDTFKQLALHHIIITQNGRLLGLITKKDVLRHLTAVDHDSRRIRHLPGLRHTAGDQRFSESEMPLTAPVLERGPSNHHPAPVRRFASISDDGLT</sequence>
<feature type="transmembrane region" description="Helical" evidence="9">
    <location>
        <begin position="190"/>
        <end position="211"/>
    </location>
</feature>
<dbReference type="Pfam" id="PF00571">
    <property type="entry name" value="CBS"/>
    <property type="match status" value="1"/>
</dbReference>
<reference evidence="12" key="1">
    <citation type="submission" date="2022-07" db="EMBL/GenBank/DDBJ databases">
        <title>Phylogenomic reconstructions and comparative analyses of Kickxellomycotina fungi.</title>
        <authorList>
            <person name="Reynolds N.K."/>
            <person name="Stajich J.E."/>
            <person name="Barry K."/>
            <person name="Grigoriev I.V."/>
            <person name="Crous P."/>
            <person name="Smith M.E."/>
        </authorList>
    </citation>
    <scope>NUCLEOTIDE SEQUENCE</scope>
    <source>
        <strain evidence="12">RSA 861</strain>
    </source>
</reference>
<dbReference type="SMART" id="SM00116">
    <property type="entry name" value="CBS"/>
    <property type="match status" value="1"/>
</dbReference>
<dbReference type="GO" id="GO:0005794">
    <property type="term" value="C:Golgi apparatus"/>
    <property type="evidence" value="ECO:0007669"/>
    <property type="project" value="TreeGrafter"/>
</dbReference>
<comment type="similarity">
    <text evidence="9">Belongs to the chloride channel (TC 2.A.49) family.</text>
</comment>
<dbReference type="PANTHER" id="PTHR45711:SF6">
    <property type="entry name" value="CHLORIDE CHANNEL PROTEIN"/>
    <property type="match status" value="1"/>
</dbReference>
<dbReference type="SUPFAM" id="SSF54631">
    <property type="entry name" value="CBS-domain pair"/>
    <property type="match status" value="1"/>
</dbReference>
<evidence type="ECO:0000256" key="9">
    <source>
        <dbReference type="RuleBase" id="RU361221"/>
    </source>
</evidence>
<keyword evidence="5 9" id="KW-0406">Ion transport</keyword>
<dbReference type="CDD" id="cd04591">
    <property type="entry name" value="CBS_pair_voltage-gated_CLC_euk_bac"/>
    <property type="match status" value="1"/>
</dbReference>
<dbReference type="FunFam" id="1.10.3080.10:FF:000011">
    <property type="entry name" value="Chloride channel protein"/>
    <property type="match status" value="1"/>
</dbReference>
<dbReference type="InterPro" id="IPR001807">
    <property type="entry name" value="ClC"/>
</dbReference>
<keyword evidence="2 9" id="KW-0813">Transport</keyword>
<evidence type="ECO:0000259" key="11">
    <source>
        <dbReference type="PROSITE" id="PS51371"/>
    </source>
</evidence>
<feature type="transmembrane region" description="Helical" evidence="9">
    <location>
        <begin position="64"/>
        <end position="86"/>
    </location>
</feature>
<keyword evidence="3 9" id="KW-0812">Transmembrane</keyword>
<evidence type="ECO:0000313" key="13">
    <source>
        <dbReference type="Proteomes" id="UP001150569"/>
    </source>
</evidence>
<name>A0A9W8A7Q9_9FUNG</name>
<keyword evidence="6 9" id="KW-0472">Membrane</keyword>
<feature type="region of interest" description="Disordered" evidence="10">
    <location>
        <begin position="751"/>
        <end position="777"/>
    </location>
</feature>
<dbReference type="SUPFAM" id="SSF81340">
    <property type="entry name" value="Clc chloride channel"/>
    <property type="match status" value="1"/>
</dbReference>
<dbReference type="Proteomes" id="UP001150569">
    <property type="component" value="Unassembled WGS sequence"/>
</dbReference>
<feature type="transmembrane region" description="Helical" evidence="9">
    <location>
        <begin position="247"/>
        <end position="271"/>
    </location>
</feature>
<dbReference type="AlphaFoldDB" id="A0A9W8A7Q9"/>
<proteinExistence type="inferred from homology"/>
<dbReference type="Pfam" id="PF00654">
    <property type="entry name" value="Voltage_CLC"/>
    <property type="match status" value="1"/>
</dbReference>
<evidence type="ECO:0000256" key="2">
    <source>
        <dbReference type="ARBA" id="ARBA00022448"/>
    </source>
</evidence>
<comment type="subcellular location">
    <subcellularLocation>
        <location evidence="1 9">Membrane</location>
        <topology evidence="1 9">Multi-pass membrane protein</topology>
    </subcellularLocation>
</comment>
<evidence type="ECO:0000256" key="5">
    <source>
        <dbReference type="ARBA" id="ARBA00023065"/>
    </source>
</evidence>
<dbReference type="GO" id="GO:0005769">
    <property type="term" value="C:early endosome"/>
    <property type="evidence" value="ECO:0007669"/>
    <property type="project" value="TreeGrafter"/>
</dbReference>
<feature type="transmembrane region" description="Helical" evidence="9">
    <location>
        <begin position="365"/>
        <end position="384"/>
    </location>
</feature>
<dbReference type="Gene3D" id="3.10.580.10">
    <property type="entry name" value="CBS-domain"/>
    <property type="match status" value="1"/>
</dbReference>
<keyword evidence="4 9" id="KW-1133">Transmembrane helix</keyword>
<dbReference type="EMBL" id="JANBPT010000431">
    <property type="protein sequence ID" value="KAJ1920900.1"/>
    <property type="molecule type" value="Genomic_DNA"/>
</dbReference>
<evidence type="ECO:0000256" key="3">
    <source>
        <dbReference type="ARBA" id="ARBA00022692"/>
    </source>
</evidence>
<feature type="transmembrane region" description="Helical" evidence="9">
    <location>
        <begin position="505"/>
        <end position="530"/>
    </location>
</feature>
<gene>
    <name evidence="12" type="ORF">IWQ60_006884</name>
</gene>
<keyword evidence="13" id="KW-1185">Reference proteome</keyword>
<accession>A0A9W8A7Q9</accession>
<comment type="caution">
    <text evidence="9">Lacks conserved residue(s) required for the propagation of feature annotation.</text>
</comment>
<keyword evidence="7 9" id="KW-0868">Chloride</keyword>
<dbReference type="PROSITE" id="PS51371">
    <property type="entry name" value="CBS"/>
    <property type="match status" value="1"/>
</dbReference>
<dbReference type="InterPro" id="IPR014743">
    <property type="entry name" value="Cl-channel_core"/>
</dbReference>
<feature type="transmembrane region" description="Helical" evidence="9">
    <location>
        <begin position="145"/>
        <end position="169"/>
    </location>
</feature>
<dbReference type="OrthoDB" id="44789at2759"/>
<evidence type="ECO:0000256" key="4">
    <source>
        <dbReference type="ARBA" id="ARBA00022989"/>
    </source>
</evidence>
<organism evidence="12 13">
    <name type="scientific">Tieghemiomyces parasiticus</name>
    <dbReference type="NCBI Taxonomy" id="78921"/>
    <lineage>
        <taxon>Eukaryota</taxon>
        <taxon>Fungi</taxon>
        <taxon>Fungi incertae sedis</taxon>
        <taxon>Zoopagomycota</taxon>
        <taxon>Kickxellomycotina</taxon>
        <taxon>Dimargaritomycetes</taxon>
        <taxon>Dimargaritales</taxon>
        <taxon>Dimargaritaceae</taxon>
        <taxon>Tieghemiomyces</taxon>
    </lineage>
</organism>
<feature type="transmembrane region" description="Helical" evidence="9">
    <location>
        <begin position="324"/>
        <end position="344"/>
    </location>
</feature>
<dbReference type="Gene3D" id="1.10.3080.10">
    <property type="entry name" value="Clc chloride channel"/>
    <property type="match status" value="1"/>
</dbReference>
<feature type="domain" description="CBS" evidence="11">
    <location>
        <begin position="667"/>
        <end position="723"/>
    </location>
</feature>
<evidence type="ECO:0000313" key="12">
    <source>
        <dbReference type="EMBL" id="KAJ1920900.1"/>
    </source>
</evidence>
<dbReference type="InterPro" id="IPR046342">
    <property type="entry name" value="CBS_dom_sf"/>
</dbReference>